<feature type="non-terminal residue" evidence="2">
    <location>
        <position position="1"/>
    </location>
</feature>
<gene>
    <name evidence="2" type="ORF">CR513_23686</name>
</gene>
<keyword evidence="1" id="KW-0732">Signal</keyword>
<proteinExistence type="predicted"/>
<sequence length="73" mass="8256">MFTKSLKVLVLIITFVNCNKLDPYDIYALARASKMDWTWKGSNRPNPMGHKLGRVGLAHRVLDLHPKLGHSPS</sequence>
<feature type="signal peptide" evidence="1">
    <location>
        <begin position="1"/>
        <end position="18"/>
    </location>
</feature>
<protein>
    <submittedName>
        <fullName evidence="2">Uncharacterized protein</fullName>
    </submittedName>
</protein>
<name>A0A371GTW0_MUCPR</name>
<evidence type="ECO:0000256" key="1">
    <source>
        <dbReference type="SAM" id="SignalP"/>
    </source>
</evidence>
<comment type="caution">
    <text evidence="2">The sequence shown here is derived from an EMBL/GenBank/DDBJ whole genome shotgun (WGS) entry which is preliminary data.</text>
</comment>
<feature type="chain" id="PRO_5016853280" evidence="1">
    <location>
        <begin position="19"/>
        <end position="73"/>
    </location>
</feature>
<keyword evidence="3" id="KW-1185">Reference proteome</keyword>
<dbReference type="AlphaFoldDB" id="A0A371GTW0"/>
<dbReference type="Proteomes" id="UP000257109">
    <property type="component" value="Unassembled WGS sequence"/>
</dbReference>
<dbReference type="EMBL" id="QJKJ01004479">
    <property type="protein sequence ID" value="RDX93981.1"/>
    <property type="molecule type" value="Genomic_DNA"/>
</dbReference>
<reference evidence="2" key="1">
    <citation type="submission" date="2018-05" db="EMBL/GenBank/DDBJ databases">
        <title>Draft genome of Mucuna pruriens seed.</title>
        <authorList>
            <person name="Nnadi N.E."/>
            <person name="Vos R."/>
            <person name="Hasami M.H."/>
            <person name="Devisetty U.K."/>
            <person name="Aguiy J.C."/>
        </authorList>
    </citation>
    <scope>NUCLEOTIDE SEQUENCE [LARGE SCALE GENOMIC DNA]</scope>
    <source>
        <strain evidence="2">JCA_2017</strain>
    </source>
</reference>
<accession>A0A371GTW0</accession>
<evidence type="ECO:0000313" key="2">
    <source>
        <dbReference type="EMBL" id="RDX93981.1"/>
    </source>
</evidence>
<evidence type="ECO:0000313" key="3">
    <source>
        <dbReference type="Proteomes" id="UP000257109"/>
    </source>
</evidence>
<organism evidence="2 3">
    <name type="scientific">Mucuna pruriens</name>
    <name type="common">Velvet bean</name>
    <name type="synonym">Dolichos pruriens</name>
    <dbReference type="NCBI Taxonomy" id="157652"/>
    <lineage>
        <taxon>Eukaryota</taxon>
        <taxon>Viridiplantae</taxon>
        <taxon>Streptophyta</taxon>
        <taxon>Embryophyta</taxon>
        <taxon>Tracheophyta</taxon>
        <taxon>Spermatophyta</taxon>
        <taxon>Magnoliopsida</taxon>
        <taxon>eudicotyledons</taxon>
        <taxon>Gunneridae</taxon>
        <taxon>Pentapetalae</taxon>
        <taxon>rosids</taxon>
        <taxon>fabids</taxon>
        <taxon>Fabales</taxon>
        <taxon>Fabaceae</taxon>
        <taxon>Papilionoideae</taxon>
        <taxon>50 kb inversion clade</taxon>
        <taxon>NPAAA clade</taxon>
        <taxon>indigoferoid/millettioid clade</taxon>
        <taxon>Phaseoleae</taxon>
        <taxon>Mucuna</taxon>
    </lineage>
</organism>